<name>A0A9W9CDT3_9PLEO</name>
<gene>
    <name evidence="4" type="ORF">N0V89_001820</name>
</gene>
<keyword evidence="2" id="KW-0521">NADP</keyword>
<dbReference type="Pfam" id="PF13561">
    <property type="entry name" value="adh_short_C2"/>
    <property type="match status" value="1"/>
</dbReference>
<proteinExistence type="inferred from homology"/>
<accession>A0A9W9CDT3</accession>
<dbReference type="AlphaFoldDB" id="A0A9W9CDT3"/>
<dbReference type="Proteomes" id="UP001140513">
    <property type="component" value="Unassembled WGS sequence"/>
</dbReference>
<organism evidence="4 5">
    <name type="scientific">Didymosphaeria variabile</name>
    <dbReference type="NCBI Taxonomy" id="1932322"/>
    <lineage>
        <taxon>Eukaryota</taxon>
        <taxon>Fungi</taxon>
        <taxon>Dikarya</taxon>
        <taxon>Ascomycota</taxon>
        <taxon>Pezizomycotina</taxon>
        <taxon>Dothideomycetes</taxon>
        <taxon>Pleosporomycetidae</taxon>
        <taxon>Pleosporales</taxon>
        <taxon>Massarineae</taxon>
        <taxon>Didymosphaeriaceae</taxon>
        <taxon>Didymosphaeria</taxon>
    </lineage>
</organism>
<evidence type="ECO:0000313" key="4">
    <source>
        <dbReference type="EMBL" id="KAJ4357245.1"/>
    </source>
</evidence>
<sequence>MSQPLKEKNAIVTGGSRGIGKAIALDLASKGANVLVTYVNSEAEARSVCSEIEKHGVQSLAVRAEGTDRSAPAAIVQAAVEKWSKVDIIVNNAATGGDFSLLDTTEEKFEELTLVNFRFPLFLIKAAIPHFGPAPRIVNISSIYARSGHANCSVYSTCKGALETATRSLATELGHKYNATINCVEPGPVNTDLWKKAYEDEAYREVWEPEVQRTPAAPRVAEPHEVAHVVSFLCDEKTSWTSGSVVNVNGGMVFL</sequence>
<dbReference type="RefSeq" id="XP_056074104.1">
    <property type="nucleotide sequence ID" value="XM_056210631.1"/>
</dbReference>
<evidence type="ECO:0000256" key="3">
    <source>
        <dbReference type="ARBA" id="ARBA00023002"/>
    </source>
</evidence>
<dbReference type="SUPFAM" id="SSF51735">
    <property type="entry name" value="NAD(P)-binding Rossmann-fold domains"/>
    <property type="match status" value="1"/>
</dbReference>
<evidence type="ECO:0000256" key="2">
    <source>
        <dbReference type="ARBA" id="ARBA00022857"/>
    </source>
</evidence>
<dbReference type="PRINTS" id="PR00080">
    <property type="entry name" value="SDRFAMILY"/>
</dbReference>
<dbReference type="Gene3D" id="3.40.50.720">
    <property type="entry name" value="NAD(P)-binding Rossmann-like Domain"/>
    <property type="match status" value="1"/>
</dbReference>
<evidence type="ECO:0000313" key="5">
    <source>
        <dbReference type="Proteomes" id="UP001140513"/>
    </source>
</evidence>
<dbReference type="PRINTS" id="PR00081">
    <property type="entry name" value="GDHRDH"/>
</dbReference>
<dbReference type="PANTHER" id="PTHR43639">
    <property type="entry name" value="OXIDOREDUCTASE, SHORT-CHAIN DEHYDROGENASE/REDUCTASE FAMILY (AFU_ORTHOLOGUE AFUA_5G02870)"/>
    <property type="match status" value="1"/>
</dbReference>
<dbReference type="EMBL" id="JAPEUX010000002">
    <property type="protein sequence ID" value="KAJ4357245.1"/>
    <property type="molecule type" value="Genomic_DNA"/>
</dbReference>
<dbReference type="InterPro" id="IPR036291">
    <property type="entry name" value="NAD(P)-bd_dom_sf"/>
</dbReference>
<comment type="caution">
    <text evidence="4">The sequence shown here is derived from an EMBL/GenBank/DDBJ whole genome shotgun (WGS) entry which is preliminary data.</text>
</comment>
<dbReference type="InterPro" id="IPR002347">
    <property type="entry name" value="SDR_fam"/>
</dbReference>
<dbReference type="GeneID" id="80905350"/>
<dbReference type="OrthoDB" id="47007at2759"/>
<dbReference type="CDD" id="cd05233">
    <property type="entry name" value="SDR_c"/>
    <property type="match status" value="1"/>
</dbReference>
<protein>
    <recommendedName>
        <fullName evidence="6">NAD(P)-binding protein</fullName>
    </recommendedName>
</protein>
<reference evidence="4" key="1">
    <citation type="submission" date="2022-10" db="EMBL/GenBank/DDBJ databases">
        <title>Tapping the CABI collections for fungal endophytes: first genome assemblies for Collariella, Neodidymelliopsis, Ascochyta clinopodiicola, Didymella pomorum, Didymosphaeria variabile, Neocosmospora piperis and Neocucurbitaria cava.</title>
        <authorList>
            <person name="Hill R."/>
        </authorList>
    </citation>
    <scope>NUCLEOTIDE SEQUENCE</scope>
    <source>
        <strain evidence="4">IMI 356815</strain>
    </source>
</reference>
<keyword evidence="5" id="KW-1185">Reference proteome</keyword>
<evidence type="ECO:0008006" key="6">
    <source>
        <dbReference type="Google" id="ProtNLM"/>
    </source>
</evidence>
<dbReference type="PANTHER" id="PTHR43639:SF1">
    <property type="entry name" value="SHORT-CHAIN DEHYDROGENASE_REDUCTASE FAMILY PROTEIN"/>
    <property type="match status" value="1"/>
</dbReference>
<dbReference type="FunFam" id="3.40.50.720:FF:000084">
    <property type="entry name" value="Short-chain dehydrogenase reductase"/>
    <property type="match status" value="1"/>
</dbReference>
<keyword evidence="3" id="KW-0560">Oxidoreductase</keyword>
<evidence type="ECO:0000256" key="1">
    <source>
        <dbReference type="ARBA" id="ARBA00006484"/>
    </source>
</evidence>
<comment type="similarity">
    <text evidence="1">Belongs to the short-chain dehydrogenases/reductases (SDR) family.</text>
</comment>
<dbReference type="GO" id="GO:0016491">
    <property type="term" value="F:oxidoreductase activity"/>
    <property type="evidence" value="ECO:0007669"/>
    <property type="project" value="UniProtKB-KW"/>
</dbReference>